<evidence type="ECO:0000313" key="1">
    <source>
        <dbReference type="EMBL" id="KZP08025.1"/>
    </source>
</evidence>
<reference evidence="1 2" key="1">
    <citation type="journal article" date="2016" name="Mol. Biol. Evol.">
        <title>Comparative Genomics of Early-Diverging Mushroom-Forming Fungi Provides Insights into the Origins of Lignocellulose Decay Capabilities.</title>
        <authorList>
            <person name="Nagy L.G."/>
            <person name="Riley R."/>
            <person name="Tritt A."/>
            <person name="Adam C."/>
            <person name="Daum C."/>
            <person name="Floudas D."/>
            <person name="Sun H."/>
            <person name="Yadav J.S."/>
            <person name="Pangilinan J."/>
            <person name="Larsson K.H."/>
            <person name="Matsuura K."/>
            <person name="Barry K."/>
            <person name="Labutti K."/>
            <person name="Kuo R."/>
            <person name="Ohm R.A."/>
            <person name="Bhattacharya S.S."/>
            <person name="Shirouzu T."/>
            <person name="Yoshinaga Y."/>
            <person name="Martin F.M."/>
            <person name="Grigoriev I.V."/>
            <person name="Hibbett D.S."/>
        </authorList>
    </citation>
    <scope>NUCLEOTIDE SEQUENCE [LARGE SCALE GENOMIC DNA]</scope>
    <source>
        <strain evidence="1 2">CBS 109695</strain>
    </source>
</reference>
<dbReference type="AlphaFoldDB" id="A0A165WY72"/>
<organism evidence="1 2">
    <name type="scientific">Athelia psychrophila</name>
    <dbReference type="NCBI Taxonomy" id="1759441"/>
    <lineage>
        <taxon>Eukaryota</taxon>
        <taxon>Fungi</taxon>
        <taxon>Dikarya</taxon>
        <taxon>Basidiomycota</taxon>
        <taxon>Agaricomycotina</taxon>
        <taxon>Agaricomycetes</taxon>
        <taxon>Agaricomycetidae</taxon>
        <taxon>Atheliales</taxon>
        <taxon>Atheliaceae</taxon>
        <taxon>Athelia</taxon>
    </lineage>
</organism>
<name>A0A165WY72_9AGAM</name>
<accession>A0A165WY72</accession>
<gene>
    <name evidence="1" type="ORF">FIBSPDRAFT_874900</name>
</gene>
<dbReference type="EMBL" id="KV417733">
    <property type="protein sequence ID" value="KZP08025.1"/>
    <property type="molecule type" value="Genomic_DNA"/>
</dbReference>
<dbReference type="Proteomes" id="UP000076532">
    <property type="component" value="Unassembled WGS sequence"/>
</dbReference>
<sequence length="81" mass="8166">MSIAADADIYPSLFVDTSDGFLGAGSGSGLDSAGSYGTHSLLSTSPGSGSGADDMELGRADLNFAYLPHVRSHTLPLQFGG</sequence>
<proteinExistence type="predicted"/>
<protein>
    <submittedName>
        <fullName evidence="1">Uncharacterized protein</fullName>
    </submittedName>
</protein>
<keyword evidence="2" id="KW-1185">Reference proteome</keyword>
<evidence type="ECO:0000313" key="2">
    <source>
        <dbReference type="Proteomes" id="UP000076532"/>
    </source>
</evidence>